<evidence type="ECO:0000313" key="2">
    <source>
        <dbReference type="Proteomes" id="UP000095746"/>
    </source>
</evidence>
<reference evidence="1 2" key="1">
    <citation type="submission" date="2015-09" db="EMBL/GenBank/DDBJ databases">
        <authorList>
            <consortium name="Pathogen Informatics"/>
        </authorList>
    </citation>
    <scope>NUCLEOTIDE SEQUENCE [LARGE SCALE GENOMIC DNA]</scope>
    <source>
        <strain evidence="1 2">2789STDY5608854</strain>
    </source>
</reference>
<protein>
    <submittedName>
        <fullName evidence="1">Helix-turn-helix domain</fullName>
    </submittedName>
</protein>
<dbReference type="Proteomes" id="UP000095746">
    <property type="component" value="Unassembled WGS sequence"/>
</dbReference>
<accession>A0A173XRQ0</accession>
<name>A0A173XRQ0_FLAPL</name>
<proteinExistence type="predicted"/>
<gene>
    <name evidence="1" type="ORF">ERS852411_00068</name>
</gene>
<dbReference type="EMBL" id="CYZT01000002">
    <property type="protein sequence ID" value="CUN54571.1"/>
    <property type="molecule type" value="Genomic_DNA"/>
</dbReference>
<dbReference type="AlphaFoldDB" id="A0A173XRQ0"/>
<evidence type="ECO:0000313" key="1">
    <source>
        <dbReference type="EMBL" id="CUN54571.1"/>
    </source>
</evidence>
<sequence length="85" mass="9247">MLTVHQASELCGYGRSALHHWLDAGKIKGLNYRRATLLSKESLACWLASPGGQNIAALSEQHLAWMKDFQAVKQNSGMGPGPMPL</sequence>
<organism evidence="1 2">
    <name type="scientific">Flavonifractor plautii</name>
    <name type="common">Fusobacterium plautii</name>
    <dbReference type="NCBI Taxonomy" id="292800"/>
    <lineage>
        <taxon>Bacteria</taxon>
        <taxon>Bacillati</taxon>
        <taxon>Bacillota</taxon>
        <taxon>Clostridia</taxon>
        <taxon>Eubacteriales</taxon>
        <taxon>Oscillospiraceae</taxon>
        <taxon>Flavonifractor</taxon>
    </lineage>
</organism>